<dbReference type="PANTHER" id="PTHR33164:SF99">
    <property type="entry name" value="MARR FAMILY REGULATORY PROTEIN"/>
    <property type="match status" value="1"/>
</dbReference>
<dbReference type="EMBL" id="JAVDWW010000013">
    <property type="protein sequence ID" value="MDR7172569.1"/>
    <property type="molecule type" value="Genomic_DNA"/>
</dbReference>
<gene>
    <name evidence="5" type="ORF">J2W56_006334</name>
</gene>
<keyword evidence="3" id="KW-0804">Transcription</keyword>
<accession>A0ABU1XPW0</accession>
<dbReference type="PROSITE" id="PS50995">
    <property type="entry name" value="HTH_MARR_2"/>
    <property type="match status" value="1"/>
</dbReference>
<dbReference type="PRINTS" id="PR00598">
    <property type="entry name" value="HTHMARR"/>
</dbReference>
<keyword evidence="6" id="KW-1185">Reference proteome</keyword>
<evidence type="ECO:0000256" key="2">
    <source>
        <dbReference type="ARBA" id="ARBA00023125"/>
    </source>
</evidence>
<dbReference type="GO" id="GO:0003677">
    <property type="term" value="F:DNA binding"/>
    <property type="evidence" value="ECO:0007669"/>
    <property type="project" value="UniProtKB-KW"/>
</dbReference>
<feature type="domain" description="HTH marR-type" evidence="4">
    <location>
        <begin position="1"/>
        <end position="131"/>
    </location>
</feature>
<dbReference type="PANTHER" id="PTHR33164">
    <property type="entry name" value="TRANSCRIPTIONAL REGULATOR, MARR FAMILY"/>
    <property type="match status" value="1"/>
</dbReference>
<name>A0ABU1XPW0_9NOCA</name>
<comment type="caution">
    <text evidence="5">The sequence shown here is derived from an EMBL/GenBank/DDBJ whole genome shotgun (WGS) entry which is preliminary data.</text>
</comment>
<dbReference type="InterPro" id="IPR023187">
    <property type="entry name" value="Tscrpt_reg_MarR-type_CS"/>
</dbReference>
<dbReference type="Gene3D" id="1.10.10.10">
    <property type="entry name" value="Winged helix-like DNA-binding domain superfamily/Winged helix DNA-binding domain"/>
    <property type="match status" value="1"/>
</dbReference>
<dbReference type="PROSITE" id="PS01117">
    <property type="entry name" value="HTH_MARR_1"/>
    <property type="match status" value="1"/>
</dbReference>
<evidence type="ECO:0000313" key="5">
    <source>
        <dbReference type="EMBL" id="MDR7172569.1"/>
    </source>
</evidence>
<evidence type="ECO:0000259" key="4">
    <source>
        <dbReference type="PROSITE" id="PS50995"/>
    </source>
</evidence>
<keyword evidence="1" id="KW-0805">Transcription regulation</keyword>
<proteinExistence type="predicted"/>
<dbReference type="SMART" id="SM00347">
    <property type="entry name" value="HTH_MARR"/>
    <property type="match status" value="1"/>
</dbReference>
<evidence type="ECO:0000313" key="6">
    <source>
        <dbReference type="Proteomes" id="UP001251217"/>
    </source>
</evidence>
<dbReference type="InterPro" id="IPR000835">
    <property type="entry name" value="HTH_MarR-typ"/>
</dbReference>
<dbReference type="InterPro" id="IPR036390">
    <property type="entry name" value="WH_DNA-bd_sf"/>
</dbReference>
<evidence type="ECO:0000256" key="1">
    <source>
        <dbReference type="ARBA" id="ARBA00023015"/>
    </source>
</evidence>
<dbReference type="InterPro" id="IPR036388">
    <property type="entry name" value="WH-like_DNA-bd_sf"/>
</dbReference>
<dbReference type="SUPFAM" id="SSF46785">
    <property type="entry name" value="Winged helix' DNA-binding domain"/>
    <property type="match status" value="1"/>
</dbReference>
<dbReference type="RefSeq" id="WP_245660467.1">
    <property type="nucleotide sequence ID" value="NZ_JAVDWW010000013.1"/>
</dbReference>
<sequence>MELAESLAVLNREIAMLRMVVARRFDLTVQQGELLCQINRDSPSFGELALRLGCDKTNITGMIDRLAQRGLVSRRPDPTDRRVTRAVLTADGIELGARIRAAFSAEVERRCADLSPEDRSQLIRLTRSIADDLAGSKTP</sequence>
<keyword evidence="2 5" id="KW-0238">DNA-binding</keyword>
<dbReference type="Proteomes" id="UP001251217">
    <property type="component" value="Unassembled WGS sequence"/>
</dbReference>
<reference evidence="5 6" key="1">
    <citation type="submission" date="2023-07" db="EMBL/GenBank/DDBJ databases">
        <title>Sorghum-associated microbial communities from plants grown in Nebraska, USA.</title>
        <authorList>
            <person name="Schachtman D."/>
        </authorList>
    </citation>
    <scope>NUCLEOTIDE SEQUENCE [LARGE SCALE GENOMIC DNA]</scope>
    <source>
        <strain evidence="5 6">4272</strain>
    </source>
</reference>
<protein>
    <submittedName>
        <fullName evidence="5">DNA-binding MarR family transcriptional regulator</fullName>
    </submittedName>
</protein>
<evidence type="ECO:0000256" key="3">
    <source>
        <dbReference type="ARBA" id="ARBA00023163"/>
    </source>
</evidence>
<dbReference type="InterPro" id="IPR039422">
    <property type="entry name" value="MarR/SlyA-like"/>
</dbReference>
<organism evidence="5 6">
    <name type="scientific">Nocardia kruczakiae</name>
    <dbReference type="NCBI Taxonomy" id="261477"/>
    <lineage>
        <taxon>Bacteria</taxon>
        <taxon>Bacillati</taxon>
        <taxon>Actinomycetota</taxon>
        <taxon>Actinomycetes</taxon>
        <taxon>Mycobacteriales</taxon>
        <taxon>Nocardiaceae</taxon>
        <taxon>Nocardia</taxon>
    </lineage>
</organism>
<dbReference type="Pfam" id="PF01047">
    <property type="entry name" value="MarR"/>
    <property type="match status" value="1"/>
</dbReference>